<gene>
    <name evidence="5" type="ORF">PITCH_A1180013</name>
</gene>
<evidence type="ECO:0000256" key="1">
    <source>
        <dbReference type="ARBA" id="ARBA00005806"/>
    </source>
</evidence>
<dbReference type="GO" id="GO:0051536">
    <property type="term" value="F:iron-sulfur cluster binding"/>
    <property type="evidence" value="ECO:0007669"/>
    <property type="project" value="UniProtKB-KW"/>
</dbReference>
<dbReference type="PANTHER" id="PTHR30548:SF4">
    <property type="entry name" value="SUBUNIT OF OXYGEN-SENSITIVE 2-HYDROXYISOCAPROYL-COA DEHYDRATASE"/>
    <property type="match status" value="1"/>
</dbReference>
<dbReference type="Pfam" id="PF06050">
    <property type="entry name" value="HGD-D"/>
    <property type="match status" value="1"/>
</dbReference>
<organism evidence="5">
    <name type="scientific">uncultured Desulfobacterium sp</name>
    <dbReference type="NCBI Taxonomy" id="201089"/>
    <lineage>
        <taxon>Bacteria</taxon>
        <taxon>Pseudomonadati</taxon>
        <taxon>Thermodesulfobacteriota</taxon>
        <taxon>Desulfobacteria</taxon>
        <taxon>Desulfobacterales</taxon>
        <taxon>Desulfobacteriaceae</taxon>
        <taxon>Desulfobacterium</taxon>
        <taxon>environmental samples</taxon>
    </lineage>
</organism>
<accession>A0A445MRN0</accession>
<dbReference type="EMBL" id="OJIN01000022">
    <property type="protein sequence ID" value="SPD72120.1"/>
    <property type="molecule type" value="Genomic_DNA"/>
</dbReference>
<keyword evidence="3" id="KW-0408">Iron</keyword>
<sequence>MSKYKTEPMKLWKRIKEFKQNHFKEYHEAHKNGRLRFLGATALSISQYTGFENAVIMGSEPFAANIAFWKDFGLKCMEECERRGMTRELCGYSKCVWGAQFLNKNIMPDGTMLSEWGKPDFASSFSLAPCHCKWFQILCENSDTPMYLFDLTKAYPYNDENLIKYMTGQMLDCIEQAEKAVGQPFIDELFIKGVKNEFKSYRTWCDIMILNQTIPAPLDEKTIFSFIVPNLTKAYGDDTVALMQELKEEVQDRVNRGIAAVANEQFRIITDAIPPWPALELYRYLEREYGGVVVGSPYVICLCGSWKFENDKGDLIPTPTPVELGMPLTTREEVARALVWYRSHFSTETPYNIACGEVLHELTLKIAKQWHADGGMLHQNIGCTMQALGSMESRNAVAEAGIPCMNYEGNDADSREIDLTNMKRKFDIFFEANNVKRLTKKAA</sequence>
<dbReference type="InterPro" id="IPR010327">
    <property type="entry name" value="FldB/FldC_alpha/beta"/>
</dbReference>
<proteinExistence type="inferred from homology"/>
<protein>
    <submittedName>
        <fullName evidence="5">Putative Benzoyl-CoA reductase, beta subunit</fullName>
    </submittedName>
</protein>
<evidence type="ECO:0000256" key="4">
    <source>
        <dbReference type="ARBA" id="ARBA00023014"/>
    </source>
</evidence>
<dbReference type="PANTHER" id="PTHR30548">
    <property type="entry name" value="2-HYDROXYGLUTARYL-COA DEHYDRATASE, D-COMPONENT-RELATED"/>
    <property type="match status" value="1"/>
</dbReference>
<reference evidence="5" key="1">
    <citation type="submission" date="2018-01" db="EMBL/GenBank/DDBJ databases">
        <authorList>
            <person name="Regsiter A."/>
            <person name="William W."/>
        </authorList>
    </citation>
    <scope>NUCLEOTIDE SEQUENCE</scope>
    <source>
        <strain evidence="5">TRIP AH-1</strain>
    </source>
</reference>
<name>A0A445MRN0_9BACT</name>
<keyword evidence="2" id="KW-0479">Metal-binding</keyword>
<evidence type="ECO:0000256" key="2">
    <source>
        <dbReference type="ARBA" id="ARBA00022723"/>
    </source>
</evidence>
<dbReference type="AlphaFoldDB" id="A0A445MRN0"/>
<dbReference type="Gene3D" id="3.40.50.11900">
    <property type="match status" value="1"/>
</dbReference>
<evidence type="ECO:0000256" key="3">
    <source>
        <dbReference type="ARBA" id="ARBA00023004"/>
    </source>
</evidence>
<comment type="similarity">
    <text evidence="1">Belongs to the FldB/FldC dehydratase alpha/beta subunit family.</text>
</comment>
<evidence type="ECO:0000313" key="5">
    <source>
        <dbReference type="EMBL" id="SPD72120.1"/>
    </source>
</evidence>
<keyword evidence="4" id="KW-0411">Iron-sulfur</keyword>
<dbReference type="GO" id="GO:0046872">
    <property type="term" value="F:metal ion binding"/>
    <property type="evidence" value="ECO:0007669"/>
    <property type="project" value="UniProtKB-KW"/>
</dbReference>